<proteinExistence type="predicted"/>
<dbReference type="InParanoid" id="W7XBA3"/>
<evidence type="ECO:0000313" key="2">
    <source>
        <dbReference type="EMBL" id="EWS76655.1"/>
    </source>
</evidence>
<sequence>MRILTRNMNSSWKILRIHNEHINQCKKKVKIKMLKRNLQISRNVNKYEQNKIVQFSQQIKTMQKKQPISQLQLQTNKQIIHSSNYIYLYLYILCFQVIILFKTYYINQPSTKIFIYLKIYVSTFLPTYQINECINQLLLK</sequence>
<feature type="transmembrane region" description="Helical" evidence="1">
    <location>
        <begin position="86"/>
        <end position="105"/>
    </location>
</feature>
<protein>
    <submittedName>
        <fullName evidence="2">Transmembrane protein, putative</fullName>
    </submittedName>
</protein>
<reference evidence="3" key="1">
    <citation type="journal article" date="2006" name="PLoS Biol.">
        <title>Macronuclear genome sequence of the ciliate Tetrahymena thermophila, a model eukaryote.</title>
        <authorList>
            <person name="Eisen J.A."/>
            <person name="Coyne R.S."/>
            <person name="Wu M."/>
            <person name="Wu D."/>
            <person name="Thiagarajan M."/>
            <person name="Wortman J.R."/>
            <person name="Badger J.H."/>
            <person name="Ren Q."/>
            <person name="Amedeo P."/>
            <person name="Jones K.M."/>
            <person name="Tallon L.J."/>
            <person name="Delcher A.L."/>
            <person name="Salzberg S.L."/>
            <person name="Silva J.C."/>
            <person name="Haas B.J."/>
            <person name="Majoros W.H."/>
            <person name="Farzad M."/>
            <person name="Carlton J.M."/>
            <person name="Smith R.K. Jr."/>
            <person name="Garg J."/>
            <person name="Pearlman R.E."/>
            <person name="Karrer K.M."/>
            <person name="Sun L."/>
            <person name="Manning G."/>
            <person name="Elde N.C."/>
            <person name="Turkewitz A.P."/>
            <person name="Asai D.J."/>
            <person name="Wilkes D.E."/>
            <person name="Wang Y."/>
            <person name="Cai H."/>
            <person name="Collins K."/>
            <person name="Stewart B.A."/>
            <person name="Lee S.R."/>
            <person name="Wilamowska K."/>
            <person name="Weinberg Z."/>
            <person name="Ruzzo W.L."/>
            <person name="Wloga D."/>
            <person name="Gaertig J."/>
            <person name="Frankel J."/>
            <person name="Tsao C.-C."/>
            <person name="Gorovsky M.A."/>
            <person name="Keeling P.J."/>
            <person name="Waller R.F."/>
            <person name="Patron N.J."/>
            <person name="Cherry J.M."/>
            <person name="Stover N.A."/>
            <person name="Krieger C.J."/>
            <person name="del Toro C."/>
            <person name="Ryder H.F."/>
            <person name="Williamson S.C."/>
            <person name="Barbeau R.A."/>
            <person name="Hamilton E.P."/>
            <person name="Orias E."/>
        </authorList>
    </citation>
    <scope>NUCLEOTIDE SEQUENCE [LARGE SCALE GENOMIC DNA]</scope>
    <source>
        <strain evidence="3">SB210</strain>
    </source>
</reference>
<dbReference type="KEGG" id="tet:TTHERM_000205206"/>
<name>W7XBA3_TETTS</name>
<evidence type="ECO:0000256" key="1">
    <source>
        <dbReference type="SAM" id="Phobius"/>
    </source>
</evidence>
<keyword evidence="1 2" id="KW-0812">Transmembrane</keyword>
<accession>W7XBA3</accession>
<keyword evidence="1" id="KW-1133">Transmembrane helix</keyword>
<dbReference type="GeneID" id="24437812"/>
<dbReference type="RefSeq" id="XP_012650823.1">
    <property type="nucleotide sequence ID" value="XM_012795369.1"/>
</dbReference>
<dbReference type="Proteomes" id="UP000009168">
    <property type="component" value="Unassembled WGS sequence"/>
</dbReference>
<dbReference type="AlphaFoldDB" id="W7XBA3"/>
<keyword evidence="1" id="KW-0472">Membrane</keyword>
<keyword evidence="3" id="KW-1185">Reference proteome</keyword>
<gene>
    <name evidence="2" type="ORF">TTHERM_000205206</name>
</gene>
<evidence type="ECO:0000313" key="3">
    <source>
        <dbReference type="Proteomes" id="UP000009168"/>
    </source>
</evidence>
<organism evidence="2 3">
    <name type="scientific">Tetrahymena thermophila (strain SB210)</name>
    <dbReference type="NCBI Taxonomy" id="312017"/>
    <lineage>
        <taxon>Eukaryota</taxon>
        <taxon>Sar</taxon>
        <taxon>Alveolata</taxon>
        <taxon>Ciliophora</taxon>
        <taxon>Intramacronucleata</taxon>
        <taxon>Oligohymenophorea</taxon>
        <taxon>Hymenostomatida</taxon>
        <taxon>Tetrahymenina</taxon>
        <taxon>Tetrahymenidae</taxon>
        <taxon>Tetrahymena</taxon>
    </lineage>
</organism>
<dbReference type="EMBL" id="GG662857">
    <property type="protein sequence ID" value="EWS76655.1"/>
    <property type="molecule type" value="Genomic_DNA"/>
</dbReference>